<dbReference type="SMART" id="SM00966">
    <property type="entry name" value="SpoVT_AbrB"/>
    <property type="match status" value="1"/>
</dbReference>
<accession>D5BWS2</accession>
<gene>
    <name evidence="3" type="ordered locus">Nhal_0621</name>
</gene>
<evidence type="ECO:0000313" key="4">
    <source>
        <dbReference type="Proteomes" id="UP000001844"/>
    </source>
</evidence>
<dbReference type="HOGENOM" id="CLU_158484_5_1_6"/>
<protein>
    <submittedName>
        <fullName evidence="3">Transcriptional regulator, AbrB family</fullName>
    </submittedName>
</protein>
<dbReference type="NCBIfam" id="TIGR01439">
    <property type="entry name" value="lp_hng_hel_AbrB"/>
    <property type="match status" value="1"/>
</dbReference>
<dbReference type="Gene3D" id="2.10.260.10">
    <property type="match status" value="1"/>
</dbReference>
<keyword evidence="1" id="KW-0238">DNA-binding</keyword>
<reference evidence="4" key="1">
    <citation type="submission" date="2010-04" db="EMBL/GenBank/DDBJ databases">
        <title>Complete genome sequence of Nitrosococcus halophilus Nc4, a salt-adapted, aerobic obligate ammonia-oxidizing sulfur purple bacterium.</title>
        <authorList>
            <consortium name="US DOE Joint Genome Institute"/>
            <person name="Campbell M.A."/>
            <person name="Malfatti S.A."/>
            <person name="Chain P.S.G."/>
            <person name="Heidelberg J.F."/>
            <person name="Ward B.B."/>
            <person name="Klotz M.G."/>
        </authorList>
    </citation>
    <scope>NUCLEOTIDE SEQUENCE [LARGE SCALE GENOMIC DNA]</scope>
    <source>
        <strain evidence="4">Nc4</strain>
    </source>
</reference>
<name>D5BWS2_NITHN</name>
<dbReference type="InterPro" id="IPR037914">
    <property type="entry name" value="SpoVT-AbrB_sf"/>
</dbReference>
<evidence type="ECO:0000313" key="3">
    <source>
        <dbReference type="EMBL" id="ADE13803.1"/>
    </source>
</evidence>
<feature type="domain" description="SpoVT-AbrB" evidence="2">
    <location>
        <begin position="1"/>
        <end position="46"/>
    </location>
</feature>
<dbReference type="OrthoDB" id="9809003at2"/>
<dbReference type="Pfam" id="PF04014">
    <property type="entry name" value="MazE_antitoxin"/>
    <property type="match status" value="1"/>
</dbReference>
<proteinExistence type="predicted"/>
<dbReference type="AlphaFoldDB" id="D5BWS2"/>
<dbReference type="SUPFAM" id="SSF89447">
    <property type="entry name" value="AbrB/MazE/MraZ-like"/>
    <property type="match status" value="1"/>
</dbReference>
<dbReference type="STRING" id="472759.Nhal_0621"/>
<dbReference type="EMBL" id="CP001798">
    <property type="protein sequence ID" value="ADE13803.1"/>
    <property type="molecule type" value="Genomic_DNA"/>
</dbReference>
<dbReference type="KEGG" id="nhl:Nhal_0621"/>
<sequence>MTTTLTRKGQVTVPKKIRDYLGLRPGSAVDFLLGPNGEVIVRPAEDTAPAHCKDRFGKLRGTLDTGRTTDELMHVLRGYDTDANDPGLK</sequence>
<evidence type="ECO:0000259" key="2">
    <source>
        <dbReference type="PROSITE" id="PS51740"/>
    </source>
</evidence>
<dbReference type="GO" id="GO:0003677">
    <property type="term" value="F:DNA binding"/>
    <property type="evidence" value="ECO:0007669"/>
    <property type="project" value="UniProtKB-UniRule"/>
</dbReference>
<organism evidence="3 4">
    <name type="scientific">Nitrosococcus halophilus (strain Nc4)</name>
    <dbReference type="NCBI Taxonomy" id="472759"/>
    <lineage>
        <taxon>Bacteria</taxon>
        <taxon>Pseudomonadati</taxon>
        <taxon>Pseudomonadota</taxon>
        <taxon>Gammaproteobacteria</taxon>
        <taxon>Chromatiales</taxon>
        <taxon>Chromatiaceae</taxon>
        <taxon>Nitrosococcus</taxon>
    </lineage>
</organism>
<dbReference type="Proteomes" id="UP000001844">
    <property type="component" value="Chromosome"/>
</dbReference>
<dbReference type="PROSITE" id="PS51740">
    <property type="entry name" value="SPOVT_ABRB"/>
    <property type="match status" value="1"/>
</dbReference>
<dbReference type="InterPro" id="IPR007159">
    <property type="entry name" value="SpoVT-AbrB_dom"/>
</dbReference>
<evidence type="ECO:0000256" key="1">
    <source>
        <dbReference type="PROSITE-ProRule" id="PRU01076"/>
    </source>
</evidence>
<keyword evidence="4" id="KW-1185">Reference proteome</keyword>
<dbReference type="RefSeq" id="WP_013031698.1">
    <property type="nucleotide sequence ID" value="NC_013960.1"/>
</dbReference>
<dbReference type="eggNOG" id="COG2002">
    <property type="taxonomic scope" value="Bacteria"/>
</dbReference>